<name>A0A914X870_9BILA</name>
<keyword evidence="2" id="KW-1185">Reference proteome</keyword>
<protein>
    <submittedName>
        <fullName evidence="3">Uncharacterized protein</fullName>
    </submittedName>
</protein>
<evidence type="ECO:0000313" key="2">
    <source>
        <dbReference type="Proteomes" id="UP000887566"/>
    </source>
</evidence>
<dbReference type="WBParaSite" id="PSAMB.scaffold6954size8533.g29364.t1">
    <property type="protein sequence ID" value="PSAMB.scaffold6954size8533.g29364.t1"/>
    <property type="gene ID" value="PSAMB.scaffold6954size8533.g29364"/>
</dbReference>
<sequence>MPVEVYQTTTPIAVKTTTRIEEHRSLGDKAKDVLHDIKDVVTGEGHITHKDIAKAQKKEMKMRDKEEKYEAKRQKEAAKTAHLQRKHDEQQERRCRQHGICPPGCGNVQITRITEFH</sequence>
<feature type="compositionally biased region" description="Basic and acidic residues" evidence="1">
    <location>
        <begin position="54"/>
        <end position="79"/>
    </location>
</feature>
<dbReference type="Proteomes" id="UP000887566">
    <property type="component" value="Unplaced"/>
</dbReference>
<evidence type="ECO:0000256" key="1">
    <source>
        <dbReference type="SAM" id="MobiDB-lite"/>
    </source>
</evidence>
<feature type="region of interest" description="Disordered" evidence="1">
    <location>
        <begin position="54"/>
        <end position="99"/>
    </location>
</feature>
<dbReference type="AlphaFoldDB" id="A0A914X870"/>
<accession>A0A914X870</accession>
<evidence type="ECO:0000313" key="3">
    <source>
        <dbReference type="WBParaSite" id="PSAMB.scaffold6954size8533.g29364.t1"/>
    </source>
</evidence>
<organism evidence="2 3">
    <name type="scientific">Plectus sambesii</name>
    <dbReference type="NCBI Taxonomy" id="2011161"/>
    <lineage>
        <taxon>Eukaryota</taxon>
        <taxon>Metazoa</taxon>
        <taxon>Ecdysozoa</taxon>
        <taxon>Nematoda</taxon>
        <taxon>Chromadorea</taxon>
        <taxon>Plectida</taxon>
        <taxon>Plectina</taxon>
        <taxon>Plectoidea</taxon>
        <taxon>Plectidae</taxon>
        <taxon>Plectus</taxon>
    </lineage>
</organism>
<proteinExistence type="predicted"/>
<reference evidence="3" key="1">
    <citation type="submission" date="2022-11" db="UniProtKB">
        <authorList>
            <consortium name="WormBaseParasite"/>
        </authorList>
    </citation>
    <scope>IDENTIFICATION</scope>
</reference>